<name>A0ABS8HS41_9FIRM</name>
<protein>
    <submittedName>
        <fullName evidence="1">Uncharacterized protein</fullName>
    </submittedName>
</protein>
<dbReference type="Proteomes" id="UP001165492">
    <property type="component" value="Unassembled WGS sequence"/>
</dbReference>
<dbReference type="EMBL" id="JAJHJB010000009">
    <property type="protein sequence ID" value="MCC5465401.1"/>
    <property type="molecule type" value="Genomic_DNA"/>
</dbReference>
<keyword evidence="2" id="KW-1185">Reference proteome</keyword>
<proteinExistence type="predicted"/>
<gene>
    <name evidence="1" type="ORF">LMF89_08510</name>
</gene>
<comment type="caution">
    <text evidence="1">The sequence shown here is derived from an EMBL/GenBank/DDBJ whole genome shotgun (WGS) entry which is preliminary data.</text>
</comment>
<dbReference type="RefSeq" id="WP_229534655.1">
    <property type="nucleotide sequence ID" value="NZ_JAJHJB010000009.1"/>
</dbReference>
<evidence type="ECO:0000313" key="2">
    <source>
        <dbReference type="Proteomes" id="UP001165492"/>
    </source>
</evidence>
<organism evidence="1 2">
    <name type="scientific">Pelosinus baikalensis</name>
    <dbReference type="NCBI Taxonomy" id="2892015"/>
    <lineage>
        <taxon>Bacteria</taxon>
        <taxon>Bacillati</taxon>
        <taxon>Bacillota</taxon>
        <taxon>Negativicutes</taxon>
        <taxon>Selenomonadales</taxon>
        <taxon>Sporomusaceae</taxon>
        <taxon>Pelosinus</taxon>
    </lineage>
</organism>
<sequence length="47" mass="5434">MNELELLLPSKELEFAALEYKRDISIIKSMSCMEALFLTTQIHMMIG</sequence>
<reference evidence="1" key="1">
    <citation type="submission" date="2021-11" db="EMBL/GenBank/DDBJ databases">
        <title>Description of a new species Pelosinus isolated from the bottom sediments of Lake Baikal.</title>
        <authorList>
            <person name="Zakharyuk A."/>
        </authorList>
    </citation>
    <scope>NUCLEOTIDE SEQUENCE</scope>
    <source>
        <strain evidence="1">Bkl1</strain>
    </source>
</reference>
<accession>A0ABS8HS41</accession>
<evidence type="ECO:0000313" key="1">
    <source>
        <dbReference type="EMBL" id="MCC5465401.1"/>
    </source>
</evidence>